<feature type="signal peptide" evidence="1">
    <location>
        <begin position="1"/>
        <end position="26"/>
    </location>
</feature>
<dbReference type="InterPro" id="IPR045767">
    <property type="entry name" value="DUF6134"/>
</dbReference>
<feature type="chain" id="PRO_5001817101" evidence="1">
    <location>
        <begin position="27"/>
        <end position="206"/>
    </location>
</feature>
<dbReference type="STRING" id="1105367.CG50_00965"/>
<evidence type="ECO:0000256" key="1">
    <source>
        <dbReference type="SAM" id="SignalP"/>
    </source>
</evidence>
<reference evidence="2 3" key="1">
    <citation type="submission" date="2014-03" db="EMBL/GenBank/DDBJ databases">
        <title>Genome of Paenirhodobacter enshiensis DW2-9.</title>
        <authorList>
            <person name="Wang D."/>
            <person name="Wang G."/>
        </authorList>
    </citation>
    <scope>NUCLEOTIDE SEQUENCE [LARGE SCALE GENOMIC DNA]</scope>
    <source>
        <strain evidence="2 3">DW2-9</strain>
    </source>
</reference>
<gene>
    <name evidence="2" type="ORF">CG50_00965</name>
</gene>
<dbReference type="Proteomes" id="UP000028824">
    <property type="component" value="Unassembled WGS sequence"/>
</dbReference>
<accession>A0A086XXW4</accession>
<dbReference type="OrthoDB" id="6086999at2"/>
<protein>
    <submittedName>
        <fullName evidence="2">Uncharacterized protein</fullName>
    </submittedName>
</protein>
<dbReference type="eggNOG" id="COG4731">
    <property type="taxonomic scope" value="Bacteria"/>
</dbReference>
<sequence length="206" mass="22120">MKHLTSRRLAALTLALTLGAPMVASAALPSGIPASGTLSYDVIRKGDKIGTETIRFHPNGDALSVELSTDISVKLPVVRVEAYRFHQKSTESWKGETLVSIASKTDDNGKPHDISMAGNGLVPASLWNPATVRAGTVMNTIDGHAMKLPVQKIGEEMVSVGGSQQHATHYRTSGELARDLWYGMDGELLKVTLKADDGSEVEYDLH</sequence>
<evidence type="ECO:0000313" key="2">
    <source>
        <dbReference type="EMBL" id="KFI26864.1"/>
    </source>
</evidence>
<comment type="caution">
    <text evidence="2">The sequence shown here is derived from an EMBL/GenBank/DDBJ whole genome shotgun (WGS) entry which is preliminary data.</text>
</comment>
<name>A0A086XXW4_9RHOB</name>
<dbReference type="RefSeq" id="WP_036637069.1">
    <property type="nucleotide sequence ID" value="NZ_JAYRGJ010000017.1"/>
</dbReference>
<evidence type="ECO:0000313" key="3">
    <source>
        <dbReference type="Proteomes" id="UP000028824"/>
    </source>
</evidence>
<organism evidence="2 3">
    <name type="scientific">Paenirhodobacter enshiensis</name>
    <dbReference type="NCBI Taxonomy" id="1105367"/>
    <lineage>
        <taxon>Bacteria</taxon>
        <taxon>Pseudomonadati</taxon>
        <taxon>Pseudomonadota</taxon>
        <taxon>Alphaproteobacteria</taxon>
        <taxon>Rhodobacterales</taxon>
        <taxon>Rhodobacter group</taxon>
        <taxon>Paenirhodobacter</taxon>
    </lineage>
</organism>
<dbReference type="EMBL" id="JFZB01000012">
    <property type="protein sequence ID" value="KFI26864.1"/>
    <property type="molecule type" value="Genomic_DNA"/>
</dbReference>
<dbReference type="Pfam" id="PF19630">
    <property type="entry name" value="DUF6134"/>
    <property type="match status" value="1"/>
</dbReference>
<keyword evidence="1" id="KW-0732">Signal</keyword>
<proteinExistence type="predicted"/>
<keyword evidence="3" id="KW-1185">Reference proteome</keyword>
<dbReference type="AlphaFoldDB" id="A0A086XXW4"/>